<evidence type="ECO:0000256" key="5">
    <source>
        <dbReference type="ARBA" id="ARBA00022927"/>
    </source>
</evidence>
<dbReference type="GO" id="GO:0005886">
    <property type="term" value="C:plasma membrane"/>
    <property type="evidence" value="ECO:0007669"/>
    <property type="project" value="UniProtKB-UniRule"/>
</dbReference>
<gene>
    <name evidence="9" type="primary">secE</name>
    <name evidence="10" type="ORF">A6X21_00390</name>
</gene>
<feature type="transmembrane region" description="Helical" evidence="9">
    <location>
        <begin position="31"/>
        <end position="53"/>
    </location>
</feature>
<dbReference type="InterPro" id="IPR001901">
    <property type="entry name" value="Translocase_SecE/Sec61-g"/>
</dbReference>
<comment type="caution">
    <text evidence="10">The sequence shown here is derived from an EMBL/GenBank/DDBJ whole genome shotgun (WGS) entry which is preliminary data.</text>
</comment>
<dbReference type="GO" id="GO:0065002">
    <property type="term" value="P:intracellular protein transmembrane transport"/>
    <property type="evidence" value="ECO:0007669"/>
    <property type="project" value="UniProtKB-UniRule"/>
</dbReference>
<evidence type="ECO:0000256" key="1">
    <source>
        <dbReference type="ARBA" id="ARBA00004370"/>
    </source>
</evidence>
<evidence type="ECO:0000256" key="9">
    <source>
        <dbReference type="HAMAP-Rule" id="MF_00422"/>
    </source>
</evidence>
<dbReference type="HAMAP" id="MF_00422">
    <property type="entry name" value="SecE"/>
    <property type="match status" value="1"/>
</dbReference>
<accession>A0A1C3EAV8</accession>
<proteinExistence type="inferred from homology"/>
<keyword evidence="2 9" id="KW-0813">Transport</keyword>
<comment type="caution">
    <text evidence="9">Lacks conserved residue(s) required for the propagation of feature annotation.</text>
</comment>
<reference evidence="10 11" key="1">
    <citation type="submission" date="2016-05" db="EMBL/GenBank/DDBJ databases">
        <title>Genomic and physiological characterization of Planctopirus sp. isolated from fresh water lake.</title>
        <authorList>
            <person name="Subhash Y."/>
            <person name="Ramana C."/>
        </authorList>
    </citation>
    <scope>NUCLEOTIDE SEQUENCE [LARGE SCALE GENOMIC DNA]</scope>
    <source>
        <strain evidence="10 11">JC280</strain>
    </source>
</reference>
<dbReference type="Gene3D" id="1.20.5.1030">
    <property type="entry name" value="Preprotein translocase secy subunit"/>
    <property type="match status" value="1"/>
</dbReference>
<evidence type="ECO:0000256" key="4">
    <source>
        <dbReference type="ARBA" id="ARBA00022692"/>
    </source>
</evidence>
<comment type="similarity">
    <text evidence="9">Belongs to the SecE/SEC61-gamma family.</text>
</comment>
<evidence type="ECO:0000256" key="6">
    <source>
        <dbReference type="ARBA" id="ARBA00022989"/>
    </source>
</evidence>
<comment type="function">
    <text evidence="9">Essential subunit of the Sec protein translocation channel SecYEG. Clamps together the 2 halves of SecY. May contact the channel plug during translocation.</text>
</comment>
<dbReference type="GO" id="GO:0043952">
    <property type="term" value="P:protein transport by the Sec complex"/>
    <property type="evidence" value="ECO:0007669"/>
    <property type="project" value="UniProtKB-UniRule"/>
</dbReference>
<keyword evidence="8 9" id="KW-0472">Membrane</keyword>
<sequence>MYMASTAQATIWQSIISPGLYKKNQGRLVRYLTAAAMILAVLLGSWTFSVRVFDDLVAQLAAAFPAISNFSNPIRIAVPTVMAVLGSWCAWRLVHYPVFADFLIEVESEMSRVTWPERPELMKATGVVLFVTISLSLVLFGFDLFWQWVLGLIGVLQIYG</sequence>
<comment type="subcellular location">
    <subcellularLocation>
        <location evidence="1">Membrane</location>
    </subcellularLocation>
</comment>
<evidence type="ECO:0000256" key="3">
    <source>
        <dbReference type="ARBA" id="ARBA00022475"/>
    </source>
</evidence>
<evidence type="ECO:0000313" key="11">
    <source>
        <dbReference type="Proteomes" id="UP000094828"/>
    </source>
</evidence>
<dbReference type="PANTHER" id="PTHR33910:SF1">
    <property type="entry name" value="PROTEIN TRANSLOCASE SUBUNIT SECE"/>
    <property type="match status" value="1"/>
</dbReference>
<dbReference type="AlphaFoldDB" id="A0A1C3EAV8"/>
<dbReference type="Pfam" id="PF00584">
    <property type="entry name" value="SecE"/>
    <property type="match status" value="1"/>
</dbReference>
<keyword evidence="4 9" id="KW-0812">Transmembrane</keyword>
<protein>
    <recommendedName>
        <fullName evidence="9">Protein translocase subunit SecE</fullName>
    </recommendedName>
</protein>
<keyword evidence="5 9" id="KW-0653">Protein transport</keyword>
<evidence type="ECO:0000256" key="7">
    <source>
        <dbReference type="ARBA" id="ARBA00023010"/>
    </source>
</evidence>
<name>A0A1C3EAV8_9PLAN</name>
<keyword evidence="7 9" id="KW-0811">Translocation</keyword>
<keyword evidence="11" id="KW-1185">Reference proteome</keyword>
<feature type="transmembrane region" description="Helical" evidence="9">
    <location>
        <begin position="73"/>
        <end position="94"/>
    </location>
</feature>
<dbReference type="InterPro" id="IPR038379">
    <property type="entry name" value="SecE_sf"/>
</dbReference>
<organism evidence="10 11">
    <name type="scientific">Planctopirus hydrillae</name>
    <dbReference type="NCBI Taxonomy" id="1841610"/>
    <lineage>
        <taxon>Bacteria</taxon>
        <taxon>Pseudomonadati</taxon>
        <taxon>Planctomycetota</taxon>
        <taxon>Planctomycetia</taxon>
        <taxon>Planctomycetales</taxon>
        <taxon>Planctomycetaceae</taxon>
        <taxon>Planctopirus</taxon>
    </lineage>
</organism>
<evidence type="ECO:0000256" key="2">
    <source>
        <dbReference type="ARBA" id="ARBA00022448"/>
    </source>
</evidence>
<dbReference type="GO" id="GO:0008320">
    <property type="term" value="F:protein transmembrane transporter activity"/>
    <property type="evidence" value="ECO:0007669"/>
    <property type="project" value="UniProtKB-UniRule"/>
</dbReference>
<evidence type="ECO:0000256" key="8">
    <source>
        <dbReference type="ARBA" id="ARBA00023136"/>
    </source>
</evidence>
<dbReference type="NCBIfam" id="TIGR00964">
    <property type="entry name" value="secE_bact"/>
    <property type="match status" value="1"/>
</dbReference>
<dbReference type="InterPro" id="IPR005807">
    <property type="entry name" value="SecE_bac"/>
</dbReference>
<dbReference type="GO" id="GO:0009306">
    <property type="term" value="P:protein secretion"/>
    <property type="evidence" value="ECO:0007669"/>
    <property type="project" value="UniProtKB-UniRule"/>
</dbReference>
<evidence type="ECO:0000313" key="10">
    <source>
        <dbReference type="EMBL" id="ODA30372.1"/>
    </source>
</evidence>
<feature type="transmembrane region" description="Helical" evidence="9">
    <location>
        <begin position="127"/>
        <end position="149"/>
    </location>
</feature>
<comment type="subunit">
    <text evidence="9">Component of the Sec protein translocase complex. Heterotrimer consisting of SecY, SecE and SecG subunits. The heterotrimers can form oligomers, although 1 heterotrimer is thought to be able to translocate proteins. Interacts with the ribosome. Interacts with SecDF, and other proteins may be involved. Interacts with SecA.</text>
</comment>
<keyword evidence="3 9" id="KW-1003">Cell membrane</keyword>
<dbReference type="EMBL" id="LYDR01000110">
    <property type="protein sequence ID" value="ODA30372.1"/>
    <property type="molecule type" value="Genomic_DNA"/>
</dbReference>
<dbReference type="PANTHER" id="PTHR33910">
    <property type="entry name" value="PROTEIN TRANSLOCASE SUBUNIT SECE"/>
    <property type="match status" value="1"/>
</dbReference>
<dbReference type="Proteomes" id="UP000094828">
    <property type="component" value="Unassembled WGS sequence"/>
</dbReference>
<dbReference type="STRING" id="1841610.A6X21_00390"/>
<dbReference type="OrthoDB" id="284370at2"/>
<keyword evidence="6 9" id="KW-1133">Transmembrane helix</keyword>
<dbReference type="GO" id="GO:0006605">
    <property type="term" value="P:protein targeting"/>
    <property type="evidence" value="ECO:0007669"/>
    <property type="project" value="UniProtKB-UniRule"/>
</dbReference>